<accession>A0AAD4EJG6</accession>
<dbReference type="GeneID" id="64654416"/>
<gene>
    <name evidence="2" type="ORF">F5891DRAFT_1000588</name>
</gene>
<organism evidence="2 3">
    <name type="scientific">Suillus fuscotomentosus</name>
    <dbReference type="NCBI Taxonomy" id="1912939"/>
    <lineage>
        <taxon>Eukaryota</taxon>
        <taxon>Fungi</taxon>
        <taxon>Dikarya</taxon>
        <taxon>Basidiomycota</taxon>
        <taxon>Agaricomycotina</taxon>
        <taxon>Agaricomycetes</taxon>
        <taxon>Agaricomycetidae</taxon>
        <taxon>Boletales</taxon>
        <taxon>Suillineae</taxon>
        <taxon>Suillaceae</taxon>
        <taxon>Suillus</taxon>
    </lineage>
</organism>
<dbReference type="AlphaFoldDB" id="A0AAD4EJG6"/>
<comment type="caution">
    <text evidence="2">The sequence shown here is derived from an EMBL/GenBank/DDBJ whole genome shotgun (WGS) entry which is preliminary data.</text>
</comment>
<dbReference type="Proteomes" id="UP001195769">
    <property type="component" value="Unassembled WGS sequence"/>
</dbReference>
<evidence type="ECO:0000313" key="3">
    <source>
        <dbReference type="Proteomes" id="UP001195769"/>
    </source>
</evidence>
<feature type="chain" id="PRO_5042135086" evidence="1">
    <location>
        <begin position="25"/>
        <end position="85"/>
    </location>
</feature>
<proteinExistence type="predicted"/>
<evidence type="ECO:0000313" key="2">
    <source>
        <dbReference type="EMBL" id="KAG1907221.1"/>
    </source>
</evidence>
<dbReference type="EMBL" id="JABBWK010000003">
    <property type="protein sequence ID" value="KAG1907221.1"/>
    <property type="molecule type" value="Genomic_DNA"/>
</dbReference>
<sequence length="85" mass="10012">MFLVNRASLLYMYCILLFGSYSKSRSNSYIDILLSQPNLKDQVSDLEPGEGVDPDSNLRKFLIWKFPIEFLLKIKTRHISKRDRK</sequence>
<protein>
    <submittedName>
        <fullName evidence="2">Uncharacterized protein</fullName>
    </submittedName>
</protein>
<name>A0AAD4EJG6_9AGAM</name>
<evidence type="ECO:0000256" key="1">
    <source>
        <dbReference type="SAM" id="SignalP"/>
    </source>
</evidence>
<keyword evidence="1" id="KW-0732">Signal</keyword>
<feature type="signal peptide" evidence="1">
    <location>
        <begin position="1"/>
        <end position="24"/>
    </location>
</feature>
<dbReference type="RefSeq" id="XP_041232796.1">
    <property type="nucleotide sequence ID" value="XM_041360118.1"/>
</dbReference>
<keyword evidence="3" id="KW-1185">Reference proteome</keyword>
<reference evidence="2" key="1">
    <citation type="journal article" date="2020" name="New Phytol.">
        <title>Comparative genomics reveals dynamic genome evolution in host specialist ectomycorrhizal fungi.</title>
        <authorList>
            <person name="Lofgren L.A."/>
            <person name="Nguyen N.H."/>
            <person name="Vilgalys R."/>
            <person name="Ruytinx J."/>
            <person name="Liao H.L."/>
            <person name="Branco S."/>
            <person name="Kuo A."/>
            <person name="LaButti K."/>
            <person name="Lipzen A."/>
            <person name="Andreopoulos W."/>
            <person name="Pangilinan J."/>
            <person name="Riley R."/>
            <person name="Hundley H."/>
            <person name="Na H."/>
            <person name="Barry K."/>
            <person name="Grigoriev I.V."/>
            <person name="Stajich J.E."/>
            <person name="Kennedy P.G."/>
        </authorList>
    </citation>
    <scope>NUCLEOTIDE SEQUENCE</scope>
    <source>
        <strain evidence="2">FC203</strain>
    </source>
</reference>